<sequence length="65" mass="7482">MPEFLSLVLSLCPLSFVPENLYLQFLTSKPDTKDLYVVTKSIIKHFLYPNYIVNTKFLSLAKVLS</sequence>
<proteinExistence type="predicted"/>
<gene>
    <name evidence="1" type="ORF">glysoja_030937</name>
</gene>
<dbReference type="AlphaFoldDB" id="A0A0B2P9J2"/>
<accession>A0A0B2P9J2</accession>
<name>A0A0B2P9J2_GLYSO</name>
<protein>
    <submittedName>
        <fullName evidence="1">Uncharacterized protein</fullName>
    </submittedName>
</protein>
<dbReference type="EMBL" id="KN669328">
    <property type="protein sequence ID" value="KHN04343.1"/>
    <property type="molecule type" value="Genomic_DNA"/>
</dbReference>
<organism evidence="1">
    <name type="scientific">Glycine soja</name>
    <name type="common">Wild soybean</name>
    <dbReference type="NCBI Taxonomy" id="3848"/>
    <lineage>
        <taxon>Eukaryota</taxon>
        <taxon>Viridiplantae</taxon>
        <taxon>Streptophyta</taxon>
        <taxon>Embryophyta</taxon>
        <taxon>Tracheophyta</taxon>
        <taxon>Spermatophyta</taxon>
        <taxon>Magnoliopsida</taxon>
        <taxon>eudicotyledons</taxon>
        <taxon>Gunneridae</taxon>
        <taxon>Pentapetalae</taxon>
        <taxon>rosids</taxon>
        <taxon>fabids</taxon>
        <taxon>Fabales</taxon>
        <taxon>Fabaceae</taxon>
        <taxon>Papilionoideae</taxon>
        <taxon>50 kb inversion clade</taxon>
        <taxon>NPAAA clade</taxon>
        <taxon>indigoferoid/millettioid clade</taxon>
        <taxon>Phaseoleae</taxon>
        <taxon>Glycine</taxon>
        <taxon>Glycine subgen. Soja</taxon>
    </lineage>
</organism>
<reference evidence="1" key="1">
    <citation type="submission" date="2014-07" db="EMBL/GenBank/DDBJ databases">
        <title>Identification of a novel salt tolerance gene in wild soybean by whole-genome sequencing.</title>
        <authorList>
            <person name="Lam H.-M."/>
            <person name="Qi X."/>
            <person name="Li M.-W."/>
            <person name="Liu X."/>
            <person name="Xie M."/>
            <person name="Ni M."/>
            <person name="Xu X."/>
        </authorList>
    </citation>
    <scope>NUCLEOTIDE SEQUENCE [LARGE SCALE GENOMIC DNA]</scope>
    <source>
        <tissue evidence="1">Root</tissue>
    </source>
</reference>
<evidence type="ECO:0000313" key="1">
    <source>
        <dbReference type="EMBL" id="KHN04343.1"/>
    </source>
</evidence>
<dbReference type="Proteomes" id="UP000053555">
    <property type="component" value="Unassembled WGS sequence"/>
</dbReference>